<proteinExistence type="predicted"/>
<keyword evidence="3" id="KW-1185">Reference proteome</keyword>
<gene>
    <name evidence="2" type="ORF">DGAL_LOCUS651</name>
</gene>
<evidence type="ECO:0000256" key="1">
    <source>
        <dbReference type="SAM" id="SignalP"/>
    </source>
</evidence>
<reference evidence="2" key="1">
    <citation type="submission" date="2021-11" db="EMBL/GenBank/DDBJ databases">
        <authorList>
            <person name="Schell T."/>
        </authorList>
    </citation>
    <scope>NUCLEOTIDE SEQUENCE</scope>
    <source>
        <strain evidence="2">M5</strain>
    </source>
</reference>
<feature type="chain" id="PRO_5035178397" evidence="1">
    <location>
        <begin position="23"/>
        <end position="109"/>
    </location>
</feature>
<evidence type="ECO:0000313" key="2">
    <source>
        <dbReference type="EMBL" id="CAH0098568.1"/>
    </source>
</evidence>
<evidence type="ECO:0000313" key="3">
    <source>
        <dbReference type="Proteomes" id="UP000789390"/>
    </source>
</evidence>
<dbReference type="EMBL" id="CAKKLH010000003">
    <property type="protein sequence ID" value="CAH0098568.1"/>
    <property type="molecule type" value="Genomic_DNA"/>
</dbReference>
<sequence length="109" mass="11366">MKIIVEMMKLAILMCFVAAAAAGAIPQAVESMPTDMEGAATHHHGFYERNIGLYAGALPSVYPGGYGGGYPAASPYYPSAYPGYSSGYGGGYGYPYRPYPSYGVGVFAG</sequence>
<dbReference type="AlphaFoldDB" id="A0A8J2WC77"/>
<organism evidence="2 3">
    <name type="scientific">Daphnia galeata</name>
    <dbReference type="NCBI Taxonomy" id="27404"/>
    <lineage>
        <taxon>Eukaryota</taxon>
        <taxon>Metazoa</taxon>
        <taxon>Ecdysozoa</taxon>
        <taxon>Arthropoda</taxon>
        <taxon>Crustacea</taxon>
        <taxon>Branchiopoda</taxon>
        <taxon>Diplostraca</taxon>
        <taxon>Cladocera</taxon>
        <taxon>Anomopoda</taxon>
        <taxon>Daphniidae</taxon>
        <taxon>Daphnia</taxon>
    </lineage>
</organism>
<feature type="signal peptide" evidence="1">
    <location>
        <begin position="1"/>
        <end position="22"/>
    </location>
</feature>
<accession>A0A8J2WC77</accession>
<comment type="caution">
    <text evidence="2">The sequence shown here is derived from an EMBL/GenBank/DDBJ whole genome shotgun (WGS) entry which is preliminary data.</text>
</comment>
<keyword evidence="1" id="KW-0732">Signal</keyword>
<dbReference type="OrthoDB" id="6381428at2759"/>
<dbReference type="Proteomes" id="UP000789390">
    <property type="component" value="Unassembled WGS sequence"/>
</dbReference>
<name>A0A8J2WC77_9CRUS</name>
<protein>
    <submittedName>
        <fullName evidence="2">Uncharacterized protein</fullName>
    </submittedName>
</protein>